<dbReference type="OrthoDB" id="5994at2759"/>
<sequence>MRPQPVVRAVRRAAARCGTTTPLPLFALPTTARVPHHPPPATPRCRSWPPASGTGGRCYSTPTAAATTTATARPPPDNTSTSSSTSPSTTPPSHSIPTLPASALAQALFASSGGAAAARPTTTADTTSTTSTTTGAGVNTAAAAASTNHPSVYATVLIYGRPYLVTPGDTLRLPFRMADVRPGDELRLDRVGVVGSRTVTAVGQKPQPQPQRQSQSGADSLLAPPASAPSLPPSTQIAAVDGNQAAAVVAHIPGASVRAVVLGLETEPLRVLVKKKRRTRRKRTVRSKHQFTVLRIQDVVLE</sequence>
<dbReference type="SUPFAM" id="SSF141091">
    <property type="entry name" value="L21p-like"/>
    <property type="match status" value="2"/>
</dbReference>
<dbReference type="GO" id="GO:0003735">
    <property type="term" value="F:structural constituent of ribosome"/>
    <property type="evidence" value="ECO:0007669"/>
    <property type="project" value="TreeGrafter"/>
</dbReference>
<gene>
    <name evidence="4" type="ORF">SPI_02230</name>
</gene>
<dbReference type="STRING" id="1081102.A0A167XV39"/>
<evidence type="ECO:0000256" key="2">
    <source>
        <dbReference type="ARBA" id="ARBA00044129"/>
    </source>
</evidence>
<reference evidence="4 5" key="1">
    <citation type="journal article" date="2016" name="Genome Biol. Evol.">
        <title>Divergent and convergent evolution of fungal pathogenicity.</title>
        <authorList>
            <person name="Shang Y."/>
            <person name="Xiao G."/>
            <person name="Zheng P."/>
            <person name="Cen K."/>
            <person name="Zhan S."/>
            <person name="Wang C."/>
        </authorList>
    </citation>
    <scope>NUCLEOTIDE SEQUENCE [LARGE SCALE GENOMIC DNA]</scope>
    <source>
        <strain evidence="4 5">RCEF 264</strain>
    </source>
</reference>
<dbReference type="InterPro" id="IPR036164">
    <property type="entry name" value="bL21-like_sf"/>
</dbReference>
<organism evidence="4 5">
    <name type="scientific">Niveomyces insectorum RCEF 264</name>
    <dbReference type="NCBI Taxonomy" id="1081102"/>
    <lineage>
        <taxon>Eukaryota</taxon>
        <taxon>Fungi</taxon>
        <taxon>Dikarya</taxon>
        <taxon>Ascomycota</taxon>
        <taxon>Pezizomycotina</taxon>
        <taxon>Sordariomycetes</taxon>
        <taxon>Hypocreomycetidae</taxon>
        <taxon>Hypocreales</taxon>
        <taxon>Cordycipitaceae</taxon>
        <taxon>Niveomyces</taxon>
    </lineage>
</organism>
<accession>A0A167XV39</accession>
<evidence type="ECO:0000256" key="1">
    <source>
        <dbReference type="ARBA" id="ARBA00008563"/>
    </source>
</evidence>
<dbReference type="Proteomes" id="UP000076874">
    <property type="component" value="Unassembled WGS sequence"/>
</dbReference>
<feature type="region of interest" description="Disordered" evidence="3">
    <location>
        <begin position="30"/>
        <end position="98"/>
    </location>
</feature>
<comment type="caution">
    <text evidence="4">The sequence shown here is derived from an EMBL/GenBank/DDBJ whole genome shotgun (WGS) entry which is preliminary data.</text>
</comment>
<dbReference type="EMBL" id="AZHD01000003">
    <property type="protein sequence ID" value="OAA65443.1"/>
    <property type="molecule type" value="Genomic_DNA"/>
</dbReference>
<proteinExistence type="inferred from homology"/>
<dbReference type="InterPro" id="IPR028909">
    <property type="entry name" value="bL21-like"/>
</dbReference>
<evidence type="ECO:0000313" key="4">
    <source>
        <dbReference type="EMBL" id="OAA65443.1"/>
    </source>
</evidence>
<feature type="compositionally biased region" description="Low complexity" evidence="3">
    <location>
        <begin position="204"/>
        <end position="225"/>
    </location>
</feature>
<dbReference type="PANTHER" id="PTHR21349:SF0">
    <property type="entry name" value="LARGE RIBOSOMAL SUBUNIT PROTEIN BL21M"/>
    <property type="match status" value="1"/>
</dbReference>
<dbReference type="GO" id="GO:0005762">
    <property type="term" value="C:mitochondrial large ribosomal subunit"/>
    <property type="evidence" value="ECO:0007669"/>
    <property type="project" value="TreeGrafter"/>
</dbReference>
<comment type="similarity">
    <text evidence="1">Belongs to the bacterial ribosomal protein bL21 family.</text>
</comment>
<feature type="compositionally biased region" description="Low complexity" evidence="3">
    <location>
        <begin position="61"/>
        <end position="98"/>
    </location>
</feature>
<evidence type="ECO:0000313" key="5">
    <source>
        <dbReference type="Proteomes" id="UP000076874"/>
    </source>
</evidence>
<feature type="region of interest" description="Disordered" evidence="3">
    <location>
        <begin position="115"/>
        <end position="135"/>
    </location>
</feature>
<protein>
    <recommendedName>
        <fullName evidence="2">Large ribosomal subunit protein bL21m</fullName>
    </recommendedName>
</protein>
<feature type="region of interest" description="Disordered" evidence="3">
    <location>
        <begin position="199"/>
        <end position="235"/>
    </location>
</feature>
<dbReference type="PANTHER" id="PTHR21349">
    <property type="entry name" value="50S RIBOSOMAL PROTEIN L21"/>
    <property type="match status" value="1"/>
</dbReference>
<name>A0A167XV39_9HYPO</name>
<keyword evidence="5" id="KW-1185">Reference proteome</keyword>
<dbReference type="AlphaFoldDB" id="A0A167XV39"/>
<evidence type="ECO:0000256" key="3">
    <source>
        <dbReference type="SAM" id="MobiDB-lite"/>
    </source>
</evidence>